<keyword evidence="1" id="KW-1277">Toxin-antitoxin system</keyword>
<reference evidence="3" key="1">
    <citation type="journal article" date="2012" name="J. Bacteriol.">
        <title>Complete genome sequence of the hydrogenotrophic, methanogenic archaeon Methanoculleus bourgensis strain MS2T, isolated from a sewage sludge digester.</title>
        <authorList>
            <person name="Maus I."/>
            <person name="Wibberg D."/>
            <person name="Stantscheff R."/>
            <person name="Eikmeyer F.G."/>
            <person name="Seffner A."/>
            <person name="Boelter J."/>
            <person name="Szczepanowski R."/>
            <person name="Blom J."/>
            <person name="Jaenicke S."/>
            <person name="Konig H."/>
            <person name="Puhler A."/>
            <person name="Schluter A."/>
        </authorList>
    </citation>
    <scope>NUCLEOTIDE SEQUENCE [LARGE SCALE GENOMIC DNA]</scope>
    <source>
        <strain evidence="3">ATCC 43281 / DSM 3045 / OCM 15 / MS2</strain>
    </source>
</reference>
<organism evidence="2 3">
    <name type="scientific">Methanoculleus bourgensis (strain ATCC 43281 / DSM 3045 / OCM 15 / MS2)</name>
    <name type="common">Methanogenium bourgense</name>
    <dbReference type="NCBI Taxonomy" id="1201294"/>
    <lineage>
        <taxon>Archaea</taxon>
        <taxon>Methanobacteriati</taxon>
        <taxon>Methanobacteriota</taxon>
        <taxon>Stenosarchaea group</taxon>
        <taxon>Methanomicrobia</taxon>
        <taxon>Methanomicrobiales</taxon>
        <taxon>Methanomicrobiaceae</taxon>
        <taxon>Methanoculleus</taxon>
    </lineage>
</organism>
<dbReference type="Proteomes" id="UP000009007">
    <property type="component" value="Chromosome I"/>
</dbReference>
<dbReference type="PANTHER" id="PTHR35601">
    <property type="entry name" value="TOXIN RELE"/>
    <property type="match status" value="1"/>
</dbReference>
<evidence type="ECO:0000313" key="3">
    <source>
        <dbReference type="Proteomes" id="UP000009007"/>
    </source>
</evidence>
<dbReference type="SUPFAM" id="SSF143011">
    <property type="entry name" value="RelE-like"/>
    <property type="match status" value="1"/>
</dbReference>
<proteinExistence type="predicted"/>
<dbReference type="InterPro" id="IPR007712">
    <property type="entry name" value="RelE/ParE_toxin"/>
</dbReference>
<dbReference type="RefSeq" id="WP_014866273.1">
    <property type="nucleotide sequence ID" value="NC_018227.2"/>
</dbReference>
<dbReference type="BioCyc" id="MBOU1201294:BN140_RS01860-MONOMER"/>
<name>I7KB83_METBM</name>
<dbReference type="KEGG" id="mbg:BN140_0373"/>
<dbReference type="STRING" id="1201294.BN140_0373"/>
<protein>
    <submittedName>
        <fullName evidence="2">Plasmid stabilization system protein</fullName>
    </submittedName>
</protein>
<gene>
    <name evidence="2" type="ordered locus">BN140_0373</name>
</gene>
<keyword evidence="3" id="KW-1185">Reference proteome</keyword>
<dbReference type="InterPro" id="IPR035093">
    <property type="entry name" value="RelE/ParE_toxin_dom_sf"/>
</dbReference>
<accession>I7KB83</accession>
<sequence>MLRDQAWNELAGLPPGAERDLKRLPKGDEQRILDEITALAEEPYPCSHVKQLKEHQSVPVYSHRIGQYRVILTIEDDVVVIFVIEVGSWSRVHRKY</sequence>
<dbReference type="EMBL" id="HE964772">
    <property type="protein sequence ID" value="CCJ35296.1"/>
    <property type="molecule type" value="Genomic_DNA"/>
</dbReference>
<dbReference type="Gene3D" id="3.30.2310.20">
    <property type="entry name" value="RelE-like"/>
    <property type="match status" value="1"/>
</dbReference>
<dbReference type="Pfam" id="PF05016">
    <property type="entry name" value="ParE_toxin"/>
    <property type="match status" value="1"/>
</dbReference>
<dbReference type="AlphaFoldDB" id="I7KB83"/>
<dbReference type="PANTHER" id="PTHR35601:SF1">
    <property type="entry name" value="TOXIN RELE"/>
    <property type="match status" value="1"/>
</dbReference>
<evidence type="ECO:0000313" key="2">
    <source>
        <dbReference type="EMBL" id="CCJ35296.1"/>
    </source>
</evidence>
<dbReference type="HOGENOM" id="CLU_155761_3_2_2"/>
<dbReference type="GeneID" id="13353935"/>
<evidence type="ECO:0000256" key="1">
    <source>
        <dbReference type="ARBA" id="ARBA00022649"/>
    </source>
</evidence>